<dbReference type="Proteomes" id="UP000198736">
    <property type="component" value="Unassembled WGS sequence"/>
</dbReference>
<name>A0A0S4LT37_9BACT</name>
<dbReference type="PANTHER" id="PTHR43760">
    <property type="entry name" value="ENDORIBONUCLEASE-RELATED"/>
    <property type="match status" value="1"/>
</dbReference>
<feature type="domain" description="Endoribonuclease L-PSP/chorismate mutase-like" evidence="1">
    <location>
        <begin position="4"/>
        <end position="143"/>
    </location>
</feature>
<dbReference type="Pfam" id="PF14588">
    <property type="entry name" value="YjgF_endoribonc"/>
    <property type="match status" value="1"/>
</dbReference>
<dbReference type="AlphaFoldDB" id="A0A0S4LT37"/>
<dbReference type="RefSeq" id="WP_090900119.1">
    <property type="nucleotide sequence ID" value="NZ_CZPZ01000031.1"/>
</dbReference>
<gene>
    <name evidence="2" type="ORF">COMA2_40267</name>
</gene>
<dbReference type="PANTHER" id="PTHR43760:SF1">
    <property type="entry name" value="ENDORIBONUCLEASE L-PSP_CHORISMATE MUTASE-LIKE DOMAIN-CONTAINING PROTEIN"/>
    <property type="match status" value="1"/>
</dbReference>
<sequence length="153" mass="16051">MSYEDKLRALGLTLPAPPKPVANYVPAVRVGNLLFLSGVLPSRDGQLIMTGKLGQTVSTEQGVEAARAAVLNGLSIIQHEAGSLDRVKRIVKMVGHIASAPGFTDQPQVLNGASDLLVSLFGDAGRHARVAVGAAELPRQAPVEIELIVELVT</sequence>
<proteinExistence type="predicted"/>
<dbReference type="EMBL" id="CZPZ01000031">
    <property type="protein sequence ID" value="CUS38242.1"/>
    <property type="molecule type" value="Genomic_DNA"/>
</dbReference>
<evidence type="ECO:0000313" key="3">
    <source>
        <dbReference type="Proteomes" id="UP000198736"/>
    </source>
</evidence>
<dbReference type="SUPFAM" id="SSF55298">
    <property type="entry name" value="YjgF-like"/>
    <property type="match status" value="1"/>
</dbReference>
<dbReference type="InterPro" id="IPR013813">
    <property type="entry name" value="Endoribo_LPSP/chorism_mut-like"/>
</dbReference>
<dbReference type="CDD" id="cd02199">
    <property type="entry name" value="YjgF_YER057c_UK114_like_1"/>
    <property type="match status" value="1"/>
</dbReference>
<dbReference type="STRING" id="1742973.COMA2_40267"/>
<organism evidence="2 3">
    <name type="scientific">Candidatus Nitrospira nitrificans</name>
    <dbReference type="NCBI Taxonomy" id="1742973"/>
    <lineage>
        <taxon>Bacteria</taxon>
        <taxon>Pseudomonadati</taxon>
        <taxon>Nitrospirota</taxon>
        <taxon>Nitrospiria</taxon>
        <taxon>Nitrospirales</taxon>
        <taxon>Nitrospiraceae</taxon>
        <taxon>Nitrospira</taxon>
    </lineage>
</organism>
<dbReference type="Gene3D" id="3.30.1330.40">
    <property type="entry name" value="RutC-like"/>
    <property type="match status" value="1"/>
</dbReference>
<reference evidence="3" key="1">
    <citation type="submission" date="2015-10" db="EMBL/GenBank/DDBJ databases">
        <authorList>
            <person name="Luecker S."/>
            <person name="Luecker S."/>
        </authorList>
    </citation>
    <scope>NUCLEOTIDE SEQUENCE [LARGE SCALE GENOMIC DNA]</scope>
</reference>
<keyword evidence="3" id="KW-1185">Reference proteome</keyword>
<protein>
    <recommendedName>
        <fullName evidence="1">Endoribonuclease L-PSP/chorismate mutase-like domain-containing protein</fullName>
    </recommendedName>
</protein>
<dbReference type="InterPro" id="IPR035959">
    <property type="entry name" value="RutC-like_sf"/>
</dbReference>
<dbReference type="OrthoDB" id="9806350at2"/>
<evidence type="ECO:0000259" key="1">
    <source>
        <dbReference type="Pfam" id="PF14588"/>
    </source>
</evidence>
<evidence type="ECO:0000313" key="2">
    <source>
        <dbReference type="EMBL" id="CUS38242.1"/>
    </source>
</evidence>
<accession>A0A0S4LT37</accession>